<dbReference type="GO" id="GO:0005737">
    <property type="term" value="C:cytoplasm"/>
    <property type="evidence" value="ECO:0007669"/>
    <property type="project" value="UniProtKB-SubCell"/>
</dbReference>
<dbReference type="PANTHER" id="PTHR30417">
    <property type="entry name" value="N-ACETYLMURAMOYL-L-ALANINE AMIDASE AMID"/>
    <property type="match status" value="1"/>
</dbReference>
<evidence type="ECO:0000313" key="14">
    <source>
        <dbReference type="EMBL" id="RVT86472.1"/>
    </source>
</evidence>
<protein>
    <recommendedName>
        <fullName evidence="11">1,6-anhydro-N-acetylmuramyl-L-alanine amidase AmpD</fullName>
        <ecNumber evidence="5">3.5.1.28</ecNumber>
    </recommendedName>
    <alternativeName>
        <fullName evidence="12">N-acetylmuramoyl-L-alanine amidase</fullName>
    </alternativeName>
</protein>
<comment type="similarity">
    <text evidence="4">Belongs to the N-acetylmuramoyl-L-alanine amidase 2 family.</text>
</comment>
<dbReference type="GO" id="GO:0046872">
    <property type="term" value="F:metal ion binding"/>
    <property type="evidence" value="ECO:0007669"/>
    <property type="project" value="UniProtKB-KW"/>
</dbReference>
<feature type="domain" description="N-acetylmuramoyl-L-alanine amidase" evidence="13">
    <location>
        <begin position="27"/>
        <end position="175"/>
    </location>
</feature>
<evidence type="ECO:0000256" key="7">
    <source>
        <dbReference type="ARBA" id="ARBA00022723"/>
    </source>
</evidence>
<gene>
    <name evidence="14" type="primary">ampD</name>
    <name evidence="14" type="ORF">EOD73_10725</name>
</gene>
<evidence type="ECO:0000256" key="4">
    <source>
        <dbReference type="ARBA" id="ARBA00007553"/>
    </source>
</evidence>
<keyword evidence="7" id="KW-0479">Metal-binding</keyword>
<evidence type="ECO:0000256" key="12">
    <source>
        <dbReference type="ARBA" id="ARBA00042615"/>
    </source>
</evidence>
<comment type="caution">
    <text evidence="14">The sequence shown here is derived from an EMBL/GenBank/DDBJ whole genome shotgun (WGS) entry which is preliminary data.</text>
</comment>
<dbReference type="SUPFAM" id="SSF55846">
    <property type="entry name" value="N-acetylmuramoyl-L-alanine amidase-like"/>
    <property type="match status" value="1"/>
</dbReference>
<dbReference type="InterPro" id="IPR036505">
    <property type="entry name" value="Amidase/PGRP_sf"/>
</dbReference>
<comment type="subcellular location">
    <subcellularLocation>
        <location evidence="3">Cytoplasm</location>
    </subcellularLocation>
</comment>
<dbReference type="NCBIfam" id="NF008758">
    <property type="entry name" value="PRK11789.1"/>
    <property type="match status" value="1"/>
</dbReference>
<keyword evidence="8 14" id="KW-0378">Hydrolase</keyword>
<evidence type="ECO:0000256" key="10">
    <source>
        <dbReference type="ARBA" id="ARBA00023316"/>
    </source>
</evidence>
<dbReference type="Proteomes" id="UP000288587">
    <property type="component" value="Unassembled WGS sequence"/>
</dbReference>
<evidence type="ECO:0000256" key="6">
    <source>
        <dbReference type="ARBA" id="ARBA00022490"/>
    </source>
</evidence>
<evidence type="ECO:0000256" key="3">
    <source>
        <dbReference type="ARBA" id="ARBA00004496"/>
    </source>
</evidence>
<keyword evidence="9" id="KW-0862">Zinc</keyword>
<dbReference type="SMART" id="SM00644">
    <property type="entry name" value="Ami_2"/>
    <property type="match status" value="1"/>
</dbReference>
<evidence type="ECO:0000256" key="8">
    <source>
        <dbReference type="ARBA" id="ARBA00022801"/>
    </source>
</evidence>
<name>A0A3S2VGI8_9BURK</name>
<evidence type="ECO:0000256" key="9">
    <source>
        <dbReference type="ARBA" id="ARBA00022833"/>
    </source>
</evidence>
<evidence type="ECO:0000256" key="11">
    <source>
        <dbReference type="ARBA" id="ARBA00039257"/>
    </source>
</evidence>
<dbReference type="OrthoDB" id="9794842at2"/>
<sequence>MVVPEPRRKVPVAWDEGWWRPARRSPSPNQGERPAGLAVDLVVLHSISLPPGCYGGPEVEDLFLNRLDTTRDPQLAALAGLTVSAHFFIRRDGECVQFVPVHRRAWHAGVSTFQGRPACNDFSVGIELEGLEGRTFERRQYGVLTQLLKALRQVLPLRAVTGHEHIAPDRKRDPGPGFDWVGLRRQLRWSPARFPDVPTA</sequence>
<proteinExistence type="inferred from homology"/>
<dbReference type="CDD" id="cd06583">
    <property type="entry name" value="PGRP"/>
    <property type="match status" value="1"/>
</dbReference>
<reference evidence="14 15" key="1">
    <citation type="submission" date="2019-01" db="EMBL/GenBank/DDBJ databases">
        <authorList>
            <person name="Chen W.-M."/>
        </authorList>
    </citation>
    <scope>NUCLEOTIDE SEQUENCE [LARGE SCALE GENOMIC DNA]</scope>
    <source>
        <strain evidence="14 15">CCP-18</strain>
    </source>
</reference>
<dbReference type="EC" id="3.5.1.28" evidence="5"/>
<dbReference type="GO" id="GO:0009254">
    <property type="term" value="P:peptidoglycan turnover"/>
    <property type="evidence" value="ECO:0007669"/>
    <property type="project" value="TreeGrafter"/>
</dbReference>
<dbReference type="Pfam" id="PF01510">
    <property type="entry name" value="Amidase_2"/>
    <property type="match status" value="1"/>
</dbReference>
<dbReference type="EMBL" id="SACM01000002">
    <property type="protein sequence ID" value="RVT86472.1"/>
    <property type="molecule type" value="Genomic_DNA"/>
</dbReference>
<evidence type="ECO:0000256" key="2">
    <source>
        <dbReference type="ARBA" id="ARBA00001947"/>
    </source>
</evidence>
<dbReference type="GO" id="GO:0071555">
    <property type="term" value="P:cell wall organization"/>
    <property type="evidence" value="ECO:0007669"/>
    <property type="project" value="UniProtKB-KW"/>
</dbReference>
<evidence type="ECO:0000256" key="5">
    <source>
        <dbReference type="ARBA" id="ARBA00011901"/>
    </source>
</evidence>
<dbReference type="RefSeq" id="WP_127682968.1">
    <property type="nucleotide sequence ID" value="NZ_SACM01000002.1"/>
</dbReference>
<comment type="cofactor">
    <cofactor evidence="2">
        <name>Zn(2+)</name>
        <dbReference type="ChEBI" id="CHEBI:29105"/>
    </cofactor>
</comment>
<keyword evidence="6" id="KW-0963">Cytoplasm</keyword>
<accession>A0A3S2VGI8</accession>
<comment type="catalytic activity">
    <reaction evidence="1">
        <text>Hydrolyzes the link between N-acetylmuramoyl residues and L-amino acid residues in certain cell-wall glycopeptides.</text>
        <dbReference type="EC" id="3.5.1.28"/>
    </reaction>
</comment>
<dbReference type="Gene3D" id="3.40.80.10">
    <property type="entry name" value="Peptidoglycan recognition protein-like"/>
    <property type="match status" value="1"/>
</dbReference>
<evidence type="ECO:0000256" key="1">
    <source>
        <dbReference type="ARBA" id="ARBA00001561"/>
    </source>
</evidence>
<dbReference type="GO" id="GO:0009253">
    <property type="term" value="P:peptidoglycan catabolic process"/>
    <property type="evidence" value="ECO:0007669"/>
    <property type="project" value="InterPro"/>
</dbReference>
<organism evidence="14 15">
    <name type="scientific">Inhella crocodyli</name>
    <dbReference type="NCBI Taxonomy" id="2499851"/>
    <lineage>
        <taxon>Bacteria</taxon>
        <taxon>Pseudomonadati</taxon>
        <taxon>Pseudomonadota</taxon>
        <taxon>Betaproteobacteria</taxon>
        <taxon>Burkholderiales</taxon>
        <taxon>Sphaerotilaceae</taxon>
        <taxon>Inhella</taxon>
    </lineage>
</organism>
<dbReference type="GO" id="GO:0008745">
    <property type="term" value="F:N-acetylmuramoyl-L-alanine amidase activity"/>
    <property type="evidence" value="ECO:0007669"/>
    <property type="project" value="UniProtKB-EC"/>
</dbReference>
<evidence type="ECO:0000313" key="15">
    <source>
        <dbReference type="Proteomes" id="UP000288587"/>
    </source>
</evidence>
<dbReference type="InterPro" id="IPR051206">
    <property type="entry name" value="NAMLAA_amidase_2"/>
</dbReference>
<evidence type="ECO:0000259" key="13">
    <source>
        <dbReference type="SMART" id="SM00644"/>
    </source>
</evidence>
<dbReference type="InterPro" id="IPR002502">
    <property type="entry name" value="Amidase_domain"/>
</dbReference>
<dbReference type="AlphaFoldDB" id="A0A3S2VGI8"/>
<keyword evidence="15" id="KW-1185">Reference proteome</keyword>
<keyword evidence="10" id="KW-0961">Cell wall biogenesis/degradation</keyword>
<dbReference type="PANTHER" id="PTHR30417:SF4">
    <property type="entry name" value="1,6-ANHYDRO-N-ACETYLMURAMYL-L-ALANINE AMIDASE AMPD"/>
    <property type="match status" value="1"/>
</dbReference>